<keyword evidence="3" id="KW-1185">Reference proteome</keyword>
<feature type="compositionally biased region" description="Polar residues" evidence="1">
    <location>
        <begin position="28"/>
        <end position="44"/>
    </location>
</feature>
<dbReference type="EMBL" id="JAJJMA010313295">
    <property type="protein sequence ID" value="MCL7049200.1"/>
    <property type="molecule type" value="Genomic_DNA"/>
</dbReference>
<accession>A0AA42B2P3</accession>
<sequence>MGKNLGRFMRIAEGFNEGAKATRVCAESSGSEHSAVEETSSPNDLSDLVESFLERGDDNAEVDFEEHEKDKKGSKDEFMDDSETRDMLKDLLSGRFEDDSEVRRKIRDATELAYKDIGLNSSEDGFKRRLMTRLRQRGFDAGLCKSRWEKTGQFPAGTFEYVDVIVSRKRYIVEVFLVGEFTIARPTNRYTTLLEVFPQIFVGKPDKLKKVVKIMCQASNQSLKKNDMHIPPWRRNGYMQAKWLSLYKRTINSCTDMVLSDSGTGKRSVGFDTIRAPMKKIYYCRDELERTMGVGLGVGNKVGQLGRLLI</sequence>
<feature type="region of interest" description="Disordered" evidence="1">
    <location>
        <begin position="25"/>
        <end position="80"/>
    </location>
</feature>
<protein>
    <recommendedName>
        <fullName evidence="4">DUF506 family protein</fullName>
    </recommendedName>
</protein>
<dbReference type="PANTHER" id="PTHR31579">
    <property type="entry name" value="OS03G0796600 PROTEIN"/>
    <property type="match status" value="1"/>
</dbReference>
<evidence type="ECO:0000256" key="1">
    <source>
        <dbReference type="SAM" id="MobiDB-lite"/>
    </source>
</evidence>
<dbReference type="Proteomes" id="UP001177140">
    <property type="component" value="Unassembled WGS sequence"/>
</dbReference>
<organism evidence="2 3">
    <name type="scientific">Papaver nudicaule</name>
    <name type="common">Iceland poppy</name>
    <dbReference type="NCBI Taxonomy" id="74823"/>
    <lineage>
        <taxon>Eukaryota</taxon>
        <taxon>Viridiplantae</taxon>
        <taxon>Streptophyta</taxon>
        <taxon>Embryophyta</taxon>
        <taxon>Tracheophyta</taxon>
        <taxon>Spermatophyta</taxon>
        <taxon>Magnoliopsida</taxon>
        <taxon>Ranunculales</taxon>
        <taxon>Papaveraceae</taxon>
        <taxon>Papaveroideae</taxon>
        <taxon>Papaver</taxon>
    </lineage>
</organism>
<dbReference type="NCBIfam" id="TIGR01615">
    <property type="entry name" value="A_thal_3542"/>
    <property type="match status" value="1"/>
</dbReference>
<evidence type="ECO:0008006" key="4">
    <source>
        <dbReference type="Google" id="ProtNLM"/>
    </source>
</evidence>
<reference evidence="2" key="1">
    <citation type="submission" date="2022-03" db="EMBL/GenBank/DDBJ databases">
        <title>A functionally conserved STORR gene fusion in Papaver species that diverged 16.8 million years ago.</title>
        <authorList>
            <person name="Catania T."/>
        </authorList>
    </citation>
    <scope>NUCLEOTIDE SEQUENCE</scope>
    <source>
        <strain evidence="2">S-191538</strain>
    </source>
</reference>
<dbReference type="AlphaFoldDB" id="A0AA42B2P3"/>
<comment type="caution">
    <text evidence="2">The sequence shown here is derived from an EMBL/GenBank/DDBJ whole genome shotgun (WGS) entry which is preliminary data.</text>
</comment>
<gene>
    <name evidence="2" type="ORF">MKW94_000123</name>
</gene>
<evidence type="ECO:0000313" key="3">
    <source>
        <dbReference type="Proteomes" id="UP001177140"/>
    </source>
</evidence>
<dbReference type="Pfam" id="PF04720">
    <property type="entry name" value="PDDEXK_6"/>
    <property type="match status" value="1"/>
</dbReference>
<name>A0AA42B2P3_PAPNU</name>
<dbReference type="InterPro" id="IPR006502">
    <property type="entry name" value="PDDEXK-like"/>
</dbReference>
<feature type="compositionally biased region" description="Basic and acidic residues" evidence="1">
    <location>
        <begin position="66"/>
        <end position="80"/>
    </location>
</feature>
<dbReference type="PANTHER" id="PTHR31579:SF42">
    <property type="entry name" value="DUF506 FAMILY PROTEIN (DUF506)"/>
    <property type="match status" value="1"/>
</dbReference>
<evidence type="ECO:0000313" key="2">
    <source>
        <dbReference type="EMBL" id="MCL7049200.1"/>
    </source>
</evidence>
<proteinExistence type="predicted"/>